<dbReference type="EMBL" id="LFYR01000728">
    <property type="protein sequence ID" value="KMZ70457.1"/>
    <property type="molecule type" value="Genomic_DNA"/>
</dbReference>
<keyword evidence="1" id="KW-0175">Coiled coil</keyword>
<feature type="signal peptide" evidence="3">
    <location>
        <begin position="1"/>
        <end position="19"/>
    </location>
</feature>
<feature type="transmembrane region" description="Helical" evidence="2">
    <location>
        <begin position="911"/>
        <end position="928"/>
    </location>
</feature>
<feature type="chain" id="PRO_5005527906" description="DUF7906 domain-containing protein" evidence="3">
    <location>
        <begin position="20"/>
        <end position="938"/>
    </location>
</feature>
<reference evidence="6" key="1">
    <citation type="journal article" date="2016" name="Nature">
        <title>The genome of the seagrass Zostera marina reveals angiosperm adaptation to the sea.</title>
        <authorList>
            <person name="Olsen J.L."/>
            <person name="Rouze P."/>
            <person name="Verhelst B."/>
            <person name="Lin Y.-C."/>
            <person name="Bayer T."/>
            <person name="Collen J."/>
            <person name="Dattolo E."/>
            <person name="De Paoli E."/>
            <person name="Dittami S."/>
            <person name="Maumus F."/>
            <person name="Michel G."/>
            <person name="Kersting A."/>
            <person name="Lauritano C."/>
            <person name="Lohaus R."/>
            <person name="Toepel M."/>
            <person name="Tonon T."/>
            <person name="Vanneste K."/>
            <person name="Amirebrahimi M."/>
            <person name="Brakel J."/>
            <person name="Bostroem C."/>
            <person name="Chovatia M."/>
            <person name="Grimwood J."/>
            <person name="Jenkins J.W."/>
            <person name="Jueterbock A."/>
            <person name="Mraz A."/>
            <person name="Stam W.T."/>
            <person name="Tice H."/>
            <person name="Bornberg-Bauer E."/>
            <person name="Green P.J."/>
            <person name="Pearson G.A."/>
            <person name="Procaccini G."/>
            <person name="Duarte C.M."/>
            <person name="Schmutz J."/>
            <person name="Reusch T.B.H."/>
            <person name="Van de Peer Y."/>
        </authorList>
    </citation>
    <scope>NUCLEOTIDE SEQUENCE [LARGE SCALE GENOMIC DNA]</scope>
    <source>
        <strain evidence="6">cv. Finnish</strain>
    </source>
</reference>
<feature type="coiled-coil region" evidence="1">
    <location>
        <begin position="474"/>
        <end position="508"/>
    </location>
</feature>
<dbReference type="STRING" id="29655.A0A0K9PQF1"/>
<comment type="caution">
    <text evidence="5">The sequence shown here is derived from an EMBL/GenBank/DDBJ whole genome shotgun (WGS) entry which is preliminary data.</text>
</comment>
<keyword evidence="2" id="KW-1133">Transmembrane helix</keyword>
<dbReference type="PANTHER" id="PTHR31515">
    <property type="entry name" value="TRANSMEMBRANE PROTEIN-RELATED"/>
    <property type="match status" value="1"/>
</dbReference>
<evidence type="ECO:0000256" key="2">
    <source>
        <dbReference type="SAM" id="Phobius"/>
    </source>
</evidence>
<organism evidence="5 6">
    <name type="scientific">Zostera marina</name>
    <name type="common">Eelgrass</name>
    <dbReference type="NCBI Taxonomy" id="29655"/>
    <lineage>
        <taxon>Eukaryota</taxon>
        <taxon>Viridiplantae</taxon>
        <taxon>Streptophyta</taxon>
        <taxon>Embryophyta</taxon>
        <taxon>Tracheophyta</taxon>
        <taxon>Spermatophyta</taxon>
        <taxon>Magnoliopsida</taxon>
        <taxon>Liliopsida</taxon>
        <taxon>Zosteraceae</taxon>
        <taxon>Zostera</taxon>
    </lineage>
</organism>
<dbReference type="Proteomes" id="UP000036987">
    <property type="component" value="Unassembled WGS sequence"/>
</dbReference>
<dbReference type="OrthoDB" id="16573at2759"/>
<feature type="domain" description="DUF7906" evidence="4">
    <location>
        <begin position="369"/>
        <end position="420"/>
    </location>
</feature>
<dbReference type="PANTHER" id="PTHR31515:SF2">
    <property type="entry name" value="TRANSMEMBRANE PROTEIN"/>
    <property type="match status" value="1"/>
</dbReference>
<sequence>MRILHSMLSIGWFLLLVLAGESFGSPSNKYDGGKSSVFSLFNLKSKSKFWSDSVIHEDFDDLEASAHSKMNLHNYTMAENIAKYLNLQEIESLYLAVPVNFIFIGFEGKGNHGFEMSPNELERWFSKIDHTFEHTRVPKIGQVRNLFSKINIDRDENHHLPIVSHINYNFSVHAIHMGEKVNSVFERAIEILSRKDNISDSRNNRDIFWQVDIDGMSSLFTSLVDYLQLGSAYNIFILNPKNDSERGKYGYRRGLSESEIHFIKENKTFQSKLFQSENETKKSLKIEKSNIKNSLYRTHPGTKYSWTVAEESHTEEWYNACLDALNEVKNLYLGKDNDELIVNRVSQILLSMDDSRHTLVKDLKSGDLVGLHAECLTDTWIGNDRWAFIDLSAGPFSWGPVVGGDGVRTENSLPNVGKTIGAVSEISENMAEDHLQDIIKERFSVFGDDHNAIDVLLAEIDIYELFSFKHCKGRRVKLALCEELDERMHDLENELQAFESEEHDESNKQKAIDALKRMESWDLFSNPRDGIQNYTVAHDSFLAHLGSTLWGSMRHIVAPSIADGAYHYYEKVSFQLFFITQEKLRNIRQLPLDLAAVKESLSTLIVPTQKVMFSQTLLSLSEDTSLAMAFSVARRAASVPLLLVNGTYRSTIRTYLDSSILQHQLRRLNDHGSLKGMHSKSRSTLEVPIFWFIHSDPLFIDKYYQAKALDDMVIVAQSNLPSWESHLQCNGQSLLWDLRNPVKSAMASTAEHLSGLLPLHLVYSHAHEFAIEDWTWSVGCNLFSITSQGWHVSQFQLDTISRSYIITSLEESIQTINAAIKLLVKERTTAKGFHVFKSQERMLVESYNSVVALWRRISTISGGLRYGDAMRQLLLLDDASKGFRESVNATLALLHPIHCTREREVKVEVDLTTIPAFLVVFAILWFVLRPRRPKAKIN</sequence>
<dbReference type="AlphaFoldDB" id="A0A0K9PQF1"/>
<name>A0A0K9PQF1_ZOSMR</name>
<evidence type="ECO:0000313" key="6">
    <source>
        <dbReference type="Proteomes" id="UP000036987"/>
    </source>
</evidence>
<keyword evidence="2" id="KW-0812">Transmembrane</keyword>
<dbReference type="InterPro" id="IPR057228">
    <property type="entry name" value="DUF7906"/>
</dbReference>
<evidence type="ECO:0000313" key="5">
    <source>
        <dbReference type="EMBL" id="KMZ70457.1"/>
    </source>
</evidence>
<keyword evidence="2" id="KW-0472">Membrane</keyword>
<accession>A0A0K9PQF1</accession>
<dbReference type="Pfam" id="PF25483">
    <property type="entry name" value="DUF7906"/>
    <property type="match status" value="1"/>
</dbReference>
<dbReference type="OMA" id="IHCTKER"/>
<evidence type="ECO:0000256" key="1">
    <source>
        <dbReference type="SAM" id="Coils"/>
    </source>
</evidence>
<protein>
    <recommendedName>
        <fullName evidence="4">DUF7906 domain-containing protein</fullName>
    </recommendedName>
</protein>
<evidence type="ECO:0000256" key="3">
    <source>
        <dbReference type="SAM" id="SignalP"/>
    </source>
</evidence>
<gene>
    <name evidence="5" type="ORF">ZOSMA_19G00390</name>
</gene>
<keyword evidence="6" id="KW-1185">Reference proteome</keyword>
<proteinExistence type="predicted"/>
<keyword evidence="3" id="KW-0732">Signal</keyword>
<evidence type="ECO:0000259" key="4">
    <source>
        <dbReference type="Pfam" id="PF25483"/>
    </source>
</evidence>